<reference evidence="1 2" key="1">
    <citation type="journal article" date="2018" name="Mol. Plant">
        <title>The genome of Artemisia annua provides insight into the evolution of Asteraceae family and artemisinin biosynthesis.</title>
        <authorList>
            <person name="Shen Q."/>
            <person name="Zhang L."/>
            <person name="Liao Z."/>
            <person name="Wang S."/>
            <person name="Yan T."/>
            <person name="Shi P."/>
            <person name="Liu M."/>
            <person name="Fu X."/>
            <person name="Pan Q."/>
            <person name="Wang Y."/>
            <person name="Lv Z."/>
            <person name="Lu X."/>
            <person name="Zhang F."/>
            <person name="Jiang W."/>
            <person name="Ma Y."/>
            <person name="Chen M."/>
            <person name="Hao X."/>
            <person name="Li L."/>
            <person name="Tang Y."/>
            <person name="Lv G."/>
            <person name="Zhou Y."/>
            <person name="Sun X."/>
            <person name="Brodelius P.E."/>
            <person name="Rose J.K.C."/>
            <person name="Tang K."/>
        </authorList>
    </citation>
    <scope>NUCLEOTIDE SEQUENCE [LARGE SCALE GENOMIC DNA]</scope>
    <source>
        <strain evidence="2">cv. Huhao1</strain>
        <tissue evidence="1">Leaf</tissue>
    </source>
</reference>
<dbReference type="Pfam" id="PF05056">
    <property type="entry name" value="DUF674"/>
    <property type="match status" value="2"/>
</dbReference>
<sequence>MAATTPNEAKISLKLMVHKEKKRVIFAEADNHFVDILFSFMTFPMGTIVRLLEKIPDQKVKALGSLQNLYQSLTDFPVTSLSTEESKLMMLNPRSSLYEHCRNLILKIDDTEPIKYFTCEKMSCIQHSDATFSTCNRARCSLCGNHMTREMGYKSSTTDTGGSCVDGGVFVTNITTFIVTDDLRVMPNYASFSIQLLCDAGITDASQLEERTFDVVHDQILILLKMVILSSHPLTDLVFSRTHYNDIPAKHKLETLMQDVLNKIPLGTVVGKLMNGNSSVVSLDNLFASMASMDVGYIKSQGLKDVLLQAQLAWNHVSQNEIFSLNVSKSSQVYCHSYAYVPLSYESKPRPSFAYLTNYTAFCQGSERCQAITFKNPRAHGSLLKPLLRLMLTDDLAITPISSISTIMMLNKLQVPLNDIEEHEVSVGIEEGLRILKASLKSRSPLSDALLKGNDQNF</sequence>
<dbReference type="InterPro" id="IPR007750">
    <property type="entry name" value="DUF674"/>
</dbReference>
<dbReference type="EMBL" id="PKPP01004585">
    <property type="protein sequence ID" value="PWA63685.1"/>
    <property type="molecule type" value="Genomic_DNA"/>
</dbReference>
<dbReference type="PANTHER" id="PTHR33103:SF27">
    <property type="entry name" value="OS04G0594700 PROTEIN"/>
    <property type="match status" value="1"/>
</dbReference>
<proteinExistence type="predicted"/>
<dbReference type="OrthoDB" id="1277335at2759"/>
<protein>
    <submittedName>
        <fullName evidence="1">Uncharacterized protein</fullName>
    </submittedName>
</protein>
<evidence type="ECO:0000313" key="1">
    <source>
        <dbReference type="EMBL" id="PWA63685.1"/>
    </source>
</evidence>
<keyword evidence="2" id="KW-1185">Reference proteome</keyword>
<comment type="caution">
    <text evidence="1">The sequence shown here is derived from an EMBL/GenBank/DDBJ whole genome shotgun (WGS) entry which is preliminary data.</text>
</comment>
<dbReference type="AlphaFoldDB" id="A0A2U1MQY5"/>
<gene>
    <name evidence="1" type="ORF">CTI12_AA350620</name>
</gene>
<dbReference type="Proteomes" id="UP000245207">
    <property type="component" value="Unassembled WGS sequence"/>
</dbReference>
<accession>A0A2U1MQY5</accession>
<dbReference type="PANTHER" id="PTHR33103">
    <property type="entry name" value="OS01G0153900 PROTEIN"/>
    <property type="match status" value="1"/>
</dbReference>
<name>A0A2U1MQY5_ARTAN</name>
<evidence type="ECO:0000313" key="2">
    <source>
        <dbReference type="Proteomes" id="UP000245207"/>
    </source>
</evidence>
<organism evidence="1 2">
    <name type="scientific">Artemisia annua</name>
    <name type="common">Sweet wormwood</name>
    <dbReference type="NCBI Taxonomy" id="35608"/>
    <lineage>
        <taxon>Eukaryota</taxon>
        <taxon>Viridiplantae</taxon>
        <taxon>Streptophyta</taxon>
        <taxon>Embryophyta</taxon>
        <taxon>Tracheophyta</taxon>
        <taxon>Spermatophyta</taxon>
        <taxon>Magnoliopsida</taxon>
        <taxon>eudicotyledons</taxon>
        <taxon>Gunneridae</taxon>
        <taxon>Pentapetalae</taxon>
        <taxon>asterids</taxon>
        <taxon>campanulids</taxon>
        <taxon>Asterales</taxon>
        <taxon>Asteraceae</taxon>
        <taxon>Asteroideae</taxon>
        <taxon>Anthemideae</taxon>
        <taxon>Artemisiinae</taxon>
        <taxon>Artemisia</taxon>
    </lineage>
</organism>